<evidence type="ECO:0000313" key="1">
    <source>
        <dbReference type="EnsemblMetazoa" id="OVOC4386.1"/>
    </source>
</evidence>
<keyword evidence="2" id="KW-1185">Reference proteome</keyword>
<dbReference type="EnsemblMetazoa" id="OVOC4386.1">
    <property type="protein sequence ID" value="OVOC4386.1"/>
    <property type="gene ID" value="WBGene00241195"/>
</dbReference>
<reference evidence="2" key="1">
    <citation type="submission" date="2013-10" db="EMBL/GenBank/DDBJ databases">
        <title>Genome sequencing of Onchocerca volvulus.</title>
        <authorList>
            <person name="Cotton J."/>
            <person name="Tsai J."/>
            <person name="Stanley E."/>
            <person name="Tracey A."/>
            <person name="Holroyd N."/>
            <person name="Lustigman S."/>
            <person name="Berriman M."/>
        </authorList>
    </citation>
    <scope>NUCLEOTIDE SEQUENCE</scope>
</reference>
<proteinExistence type="predicted"/>
<sequence length="61" mass="7087">MKVERNEWRAAVNHIVTTASIYDRTMTIMLRQGLKLGQEKFQLILSKIRALSNRIVISLCQ</sequence>
<organism evidence="1 2">
    <name type="scientific">Onchocerca volvulus</name>
    <dbReference type="NCBI Taxonomy" id="6282"/>
    <lineage>
        <taxon>Eukaryota</taxon>
        <taxon>Metazoa</taxon>
        <taxon>Ecdysozoa</taxon>
        <taxon>Nematoda</taxon>
        <taxon>Chromadorea</taxon>
        <taxon>Rhabditida</taxon>
        <taxon>Spirurina</taxon>
        <taxon>Spiruromorpha</taxon>
        <taxon>Filarioidea</taxon>
        <taxon>Onchocercidae</taxon>
        <taxon>Onchocerca</taxon>
    </lineage>
</organism>
<protein>
    <submittedName>
        <fullName evidence="1">Uncharacterized protein</fullName>
    </submittedName>
</protein>
<reference evidence="1" key="2">
    <citation type="submission" date="2022-06" db="UniProtKB">
        <authorList>
            <consortium name="EnsemblMetazoa"/>
        </authorList>
    </citation>
    <scope>IDENTIFICATION</scope>
</reference>
<accession>A0A8R1XXQ9</accession>
<name>A0A8R1XXQ9_ONCVO</name>
<dbReference type="EMBL" id="CMVM020000130">
    <property type="status" value="NOT_ANNOTATED_CDS"/>
    <property type="molecule type" value="Genomic_DNA"/>
</dbReference>
<dbReference type="AlphaFoldDB" id="A0A8R1XXQ9"/>
<dbReference type="Proteomes" id="UP000024404">
    <property type="component" value="Unassembled WGS sequence"/>
</dbReference>
<evidence type="ECO:0000313" key="2">
    <source>
        <dbReference type="Proteomes" id="UP000024404"/>
    </source>
</evidence>